<proteinExistence type="inferred from homology"/>
<evidence type="ECO:0000313" key="9">
    <source>
        <dbReference type="Proteomes" id="UP001596413"/>
    </source>
</evidence>
<dbReference type="Pfam" id="PF03852">
    <property type="entry name" value="Vsr"/>
    <property type="match status" value="1"/>
</dbReference>
<keyword evidence="9" id="KW-1185">Reference proteome</keyword>
<keyword evidence="4" id="KW-0378">Hydrolase</keyword>
<feature type="region of interest" description="Disordered" evidence="7">
    <location>
        <begin position="1"/>
        <end position="37"/>
    </location>
</feature>
<gene>
    <name evidence="8" type="ORF">ACFQLX_11850</name>
</gene>
<evidence type="ECO:0000256" key="3">
    <source>
        <dbReference type="ARBA" id="ARBA00022763"/>
    </source>
</evidence>
<feature type="compositionally biased region" description="Pro residues" evidence="7">
    <location>
        <begin position="1"/>
        <end position="11"/>
    </location>
</feature>
<comment type="caution">
    <text evidence="8">The sequence shown here is derived from an EMBL/GenBank/DDBJ whole genome shotgun (WGS) entry which is preliminary data.</text>
</comment>
<dbReference type="SUPFAM" id="SSF52980">
    <property type="entry name" value="Restriction endonuclease-like"/>
    <property type="match status" value="1"/>
</dbReference>
<evidence type="ECO:0000256" key="4">
    <source>
        <dbReference type="ARBA" id="ARBA00022801"/>
    </source>
</evidence>
<evidence type="ECO:0000256" key="5">
    <source>
        <dbReference type="ARBA" id="ARBA00023204"/>
    </source>
</evidence>
<keyword evidence="1" id="KW-0540">Nuclease</keyword>
<organism evidence="8 9">
    <name type="scientific">Streptomyces polyrhachis</name>
    <dbReference type="NCBI Taxonomy" id="1282885"/>
    <lineage>
        <taxon>Bacteria</taxon>
        <taxon>Bacillati</taxon>
        <taxon>Actinomycetota</taxon>
        <taxon>Actinomycetes</taxon>
        <taxon>Kitasatosporales</taxon>
        <taxon>Streptomycetaceae</taxon>
        <taxon>Streptomyces</taxon>
    </lineage>
</organism>
<dbReference type="NCBIfam" id="TIGR00632">
    <property type="entry name" value="vsr"/>
    <property type="match status" value="1"/>
</dbReference>
<evidence type="ECO:0000256" key="6">
    <source>
        <dbReference type="ARBA" id="ARBA00029466"/>
    </source>
</evidence>
<dbReference type="RefSeq" id="WP_386414322.1">
    <property type="nucleotide sequence ID" value="NZ_JBHSZO010000015.1"/>
</dbReference>
<dbReference type="Proteomes" id="UP001596413">
    <property type="component" value="Unassembled WGS sequence"/>
</dbReference>
<accession>A0ABW2GFJ8</accession>
<comment type="similarity">
    <text evidence="6">Belongs to the Vsr family.</text>
</comment>
<evidence type="ECO:0000256" key="7">
    <source>
        <dbReference type="SAM" id="MobiDB-lite"/>
    </source>
</evidence>
<dbReference type="CDD" id="cd00221">
    <property type="entry name" value="Vsr"/>
    <property type="match status" value="1"/>
</dbReference>
<dbReference type="InterPro" id="IPR011335">
    <property type="entry name" value="Restrct_endonuc-II-like"/>
</dbReference>
<protein>
    <submittedName>
        <fullName evidence="8">Very short patch repair endonuclease</fullName>
    </submittedName>
</protein>
<sequence length="154" mass="17950">MTKQPPTPWKPPKGSWASSAGNRRSMLANRGRDTKPERELRSMLHAAGLRYRVSVRPLPELRRTADIVFRPARVAVFVDGCFWHGCPQHFTAPQTNPDYWRERINRNIERDRETDARLREAGWLVLRFWEHEPVEECSRAVREAVGRRRPPAAS</sequence>
<keyword evidence="5" id="KW-0234">DNA repair</keyword>
<evidence type="ECO:0000256" key="1">
    <source>
        <dbReference type="ARBA" id="ARBA00022722"/>
    </source>
</evidence>
<keyword evidence="2 8" id="KW-0255">Endonuclease</keyword>
<dbReference type="Gene3D" id="3.40.960.10">
    <property type="entry name" value="VSR Endonuclease"/>
    <property type="match status" value="1"/>
</dbReference>
<dbReference type="InterPro" id="IPR004603">
    <property type="entry name" value="DNA_mismatch_endonuc_vsr"/>
</dbReference>
<name>A0ABW2GFJ8_9ACTN</name>
<keyword evidence="3" id="KW-0227">DNA damage</keyword>
<dbReference type="EMBL" id="JBHSZO010000015">
    <property type="protein sequence ID" value="MFC7218854.1"/>
    <property type="molecule type" value="Genomic_DNA"/>
</dbReference>
<evidence type="ECO:0000313" key="8">
    <source>
        <dbReference type="EMBL" id="MFC7218854.1"/>
    </source>
</evidence>
<evidence type="ECO:0000256" key="2">
    <source>
        <dbReference type="ARBA" id="ARBA00022759"/>
    </source>
</evidence>
<reference evidence="9" key="1">
    <citation type="journal article" date="2019" name="Int. J. Syst. Evol. Microbiol.">
        <title>The Global Catalogue of Microorganisms (GCM) 10K type strain sequencing project: providing services to taxonomists for standard genome sequencing and annotation.</title>
        <authorList>
            <consortium name="The Broad Institute Genomics Platform"/>
            <consortium name="The Broad Institute Genome Sequencing Center for Infectious Disease"/>
            <person name="Wu L."/>
            <person name="Ma J."/>
        </authorList>
    </citation>
    <scope>NUCLEOTIDE SEQUENCE [LARGE SCALE GENOMIC DNA]</scope>
    <source>
        <strain evidence="9">CGMCC 1.13681</strain>
    </source>
</reference>
<dbReference type="GO" id="GO:0004519">
    <property type="term" value="F:endonuclease activity"/>
    <property type="evidence" value="ECO:0007669"/>
    <property type="project" value="UniProtKB-KW"/>
</dbReference>